<dbReference type="InterPro" id="IPR036163">
    <property type="entry name" value="HMA_dom_sf"/>
</dbReference>
<dbReference type="CDD" id="cd00371">
    <property type="entry name" value="HMA"/>
    <property type="match status" value="1"/>
</dbReference>
<organism evidence="2 3">
    <name type="scientific">Rotaria magnacalcarata</name>
    <dbReference type="NCBI Taxonomy" id="392030"/>
    <lineage>
        <taxon>Eukaryota</taxon>
        <taxon>Metazoa</taxon>
        <taxon>Spiralia</taxon>
        <taxon>Gnathifera</taxon>
        <taxon>Rotifera</taxon>
        <taxon>Eurotatoria</taxon>
        <taxon>Bdelloidea</taxon>
        <taxon>Philodinida</taxon>
        <taxon>Philodinidae</taxon>
        <taxon>Rotaria</taxon>
    </lineage>
</organism>
<feature type="domain" description="HMA" evidence="1">
    <location>
        <begin position="5"/>
        <end position="77"/>
    </location>
</feature>
<protein>
    <recommendedName>
        <fullName evidence="1">HMA domain-containing protein</fullName>
    </recommendedName>
</protein>
<dbReference type="SUPFAM" id="SSF55008">
    <property type="entry name" value="HMA, heavy metal-associated domain"/>
    <property type="match status" value="1"/>
</dbReference>
<proteinExistence type="predicted"/>
<evidence type="ECO:0000313" key="3">
    <source>
        <dbReference type="Proteomes" id="UP000681720"/>
    </source>
</evidence>
<dbReference type="Pfam" id="PF00403">
    <property type="entry name" value="HMA"/>
    <property type="match status" value="1"/>
</dbReference>
<dbReference type="Gene3D" id="3.30.70.100">
    <property type="match status" value="1"/>
</dbReference>
<comment type="caution">
    <text evidence="2">The sequence shown here is derived from an EMBL/GenBank/DDBJ whole genome shotgun (WGS) entry which is preliminary data.</text>
</comment>
<accession>A0A8S2K9W9</accession>
<reference evidence="2" key="1">
    <citation type="submission" date="2021-02" db="EMBL/GenBank/DDBJ databases">
        <authorList>
            <person name="Nowell W R."/>
        </authorList>
    </citation>
    <scope>NUCLEOTIDE SEQUENCE</scope>
</reference>
<dbReference type="Proteomes" id="UP000681720">
    <property type="component" value="Unassembled WGS sequence"/>
</dbReference>
<name>A0A8S2K9W9_9BILA</name>
<dbReference type="AlphaFoldDB" id="A0A8S2K9W9"/>
<dbReference type="PROSITE" id="PS50846">
    <property type="entry name" value="HMA_2"/>
    <property type="match status" value="1"/>
</dbReference>
<dbReference type="EMBL" id="CAJOBJ010000587">
    <property type="protein sequence ID" value="CAF3832072.1"/>
    <property type="molecule type" value="Genomic_DNA"/>
</dbReference>
<dbReference type="InterPro" id="IPR006121">
    <property type="entry name" value="HMA_dom"/>
</dbReference>
<evidence type="ECO:0000259" key="1">
    <source>
        <dbReference type="PROSITE" id="PS50846"/>
    </source>
</evidence>
<gene>
    <name evidence="2" type="ORF">GIL414_LOCUS2863</name>
</gene>
<evidence type="ECO:0000313" key="2">
    <source>
        <dbReference type="EMBL" id="CAF3832072.1"/>
    </source>
</evidence>
<sequence length="116" mass="12509">MSSNTKKVFNVDGMTCQSCVKNIERNVGKMDGVKTVVIFVMSLHQTGVNEAIPSLNCSTTTSNVLLSKMKNEVASTSNASASNMNNICPCQQSCVSRKATTKPTSIAWFYDNIGYG</sequence>
<dbReference type="GO" id="GO:0046872">
    <property type="term" value="F:metal ion binding"/>
    <property type="evidence" value="ECO:0007669"/>
    <property type="project" value="InterPro"/>
</dbReference>